<accession>A0AA97GW85</accession>
<dbReference type="GO" id="GO:0016491">
    <property type="term" value="F:oxidoreductase activity"/>
    <property type="evidence" value="ECO:0007669"/>
    <property type="project" value="InterPro"/>
</dbReference>
<dbReference type="Pfam" id="PF04954">
    <property type="entry name" value="SIP"/>
    <property type="match status" value="1"/>
</dbReference>
<dbReference type="EMBL" id="CP128986">
    <property type="protein sequence ID" value="WOC14501.1"/>
    <property type="molecule type" value="Genomic_DNA"/>
</dbReference>
<dbReference type="Pfam" id="PF08021">
    <property type="entry name" value="FAD_binding_9"/>
    <property type="match status" value="1"/>
</dbReference>
<dbReference type="InterPro" id="IPR007037">
    <property type="entry name" value="SIP_rossman_dom"/>
</dbReference>
<feature type="domain" description="FAD-binding FR-type" evidence="1">
    <location>
        <begin position="3"/>
        <end position="110"/>
    </location>
</feature>
<dbReference type="PANTHER" id="PTHR30157:SF0">
    <property type="entry name" value="NADPH-DEPENDENT FERRIC-CHELATE REDUCTASE"/>
    <property type="match status" value="1"/>
</dbReference>
<dbReference type="Gene3D" id="2.40.30.10">
    <property type="entry name" value="Translation factors"/>
    <property type="match status" value="1"/>
</dbReference>
<gene>
    <name evidence="2" type="ORF">MP11Mi_36230</name>
</gene>
<sequence length="268" mass="29204">MARRQNTMTVLRTEDLTTHMRRVWLGGPGFEDFQATNDTDMYVKLQFAQPDRAEPVLRTYTVSTYDPAAREISIDFVVHGDEGIAGPWAAHVQPGETIGFFGPGSGYRPDPDAPWHLLVADEAGLPALAAAVEALPADAVAKVFIEVAGPDDELDLNAPAGAEITWVHRGYGSDDAPDDVAGDNAPVIAAVKAAEWLDGEPQVFIHGEAQAVMKNLRPYIRKERGVGKARAGSISGYWRRGRSEDGFRQWKVDQRAVHDADEAAWSKA</sequence>
<dbReference type="InterPro" id="IPR039261">
    <property type="entry name" value="FNR_nucleotide-bd"/>
</dbReference>
<dbReference type="PANTHER" id="PTHR30157">
    <property type="entry name" value="FERRIC REDUCTASE, NADPH-DEPENDENT"/>
    <property type="match status" value="1"/>
</dbReference>
<dbReference type="RefSeq" id="WP_420040236.1">
    <property type="nucleotide sequence ID" value="NZ_CP128986.1"/>
</dbReference>
<dbReference type="InterPro" id="IPR017938">
    <property type="entry name" value="Riboflavin_synthase-like_b-brl"/>
</dbReference>
<dbReference type="PROSITE" id="PS51384">
    <property type="entry name" value="FAD_FR"/>
    <property type="match status" value="1"/>
</dbReference>
<dbReference type="Gene3D" id="3.40.50.80">
    <property type="entry name" value="Nucleotide-binding domain of ferredoxin-NADP reductase (FNR) module"/>
    <property type="match status" value="1"/>
</dbReference>
<dbReference type="InterPro" id="IPR039374">
    <property type="entry name" value="SIP_fam"/>
</dbReference>
<organism evidence="2">
    <name type="scientific">Gordonia sp. MP11Mi</name>
    <dbReference type="NCBI Taxonomy" id="3022769"/>
    <lineage>
        <taxon>Bacteria</taxon>
        <taxon>Bacillati</taxon>
        <taxon>Actinomycetota</taxon>
        <taxon>Actinomycetes</taxon>
        <taxon>Mycobacteriales</taxon>
        <taxon>Gordoniaceae</taxon>
        <taxon>Gordonia</taxon>
    </lineage>
</organism>
<dbReference type="AlphaFoldDB" id="A0AA97GW85"/>
<evidence type="ECO:0000313" key="2">
    <source>
        <dbReference type="EMBL" id="WOC14501.1"/>
    </source>
</evidence>
<protein>
    <recommendedName>
        <fullName evidence="1">FAD-binding FR-type domain-containing protein</fullName>
    </recommendedName>
</protein>
<dbReference type="InterPro" id="IPR017927">
    <property type="entry name" value="FAD-bd_FR_type"/>
</dbReference>
<reference evidence="2" key="1">
    <citation type="submission" date="2023-06" db="EMBL/GenBank/DDBJ databases">
        <title>Gordonia sp. nov. and Pseudochrobactrum sp. nov., two species isolated from the burying beetle Nicrophorus vespilloides.</title>
        <authorList>
            <person name="Poehlein A."/>
            <person name="Guzman J."/>
            <person name="Daniel R."/>
            <person name="Vilcinskas A."/>
        </authorList>
    </citation>
    <scope>NUCLEOTIDE SEQUENCE</scope>
    <source>
        <strain evidence="2">MP11Mi</strain>
    </source>
</reference>
<evidence type="ECO:0000259" key="1">
    <source>
        <dbReference type="PROSITE" id="PS51384"/>
    </source>
</evidence>
<name>A0AA97GW85_9ACTN</name>
<dbReference type="SUPFAM" id="SSF63380">
    <property type="entry name" value="Riboflavin synthase domain-like"/>
    <property type="match status" value="1"/>
</dbReference>
<proteinExistence type="predicted"/>
<dbReference type="CDD" id="cd06193">
    <property type="entry name" value="siderophore_interacting"/>
    <property type="match status" value="1"/>
</dbReference>
<dbReference type="InterPro" id="IPR013113">
    <property type="entry name" value="SIP_FAD-bd"/>
</dbReference>